<dbReference type="Pfam" id="PF00512">
    <property type="entry name" value="HisKA"/>
    <property type="match status" value="1"/>
</dbReference>
<dbReference type="PROSITE" id="PS50112">
    <property type="entry name" value="PAS"/>
    <property type="match status" value="1"/>
</dbReference>
<dbReference type="EC" id="2.7.13.3" evidence="2"/>
<dbReference type="SMART" id="SM00448">
    <property type="entry name" value="REC"/>
    <property type="match status" value="1"/>
</dbReference>
<organism evidence="11 12">
    <name type="scientific">Dyella acidisoli</name>
    <dbReference type="NCBI Taxonomy" id="1867834"/>
    <lineage>
        <taxon>Bacteria</taxon>
        <taxon>Pseudomonadati</taxon>
        <taxon>Pseudomonadota</taxon>
        <taxon>Gammaproteobacteria</taxon>
        <taxon>Lysobacterales</taxon>
        <taxon>Rhodanobacteraceae</taxon>
        <taxon>Dyella</taxon>
    </lineage>
</organism>
<dbReference type="PROSITE" id="PS50113">
    <property type="entry name" value="PAC"/>
    <property type="match status" value="1"/>
</dbReference>
<dbReference type="Gene3D" id="3.30.565.10">
    <property type="entry name" value="Histidine kinase-like ATPase, C-terminal domain"/>
    <property type="match status" value="1"/>
</dbReference>
<gene>
    <name evidence="11" type="ORF">GCM10007901_29840</name>
</gene>
<dbReference type="Gene3D" id="3.40.50.2300">
    <property type="match status" value="1"/>
</dbReference>
<dbReference type="PANTHER" id="PTHR43065:SF49">
    <property type="entry name" value="HISTIDINE KINASE"/>
    <property type="match status" value="1"/>
</dbReference>
<evidence type="ECO:0000256" key="5">
    <source>
        <dbReference type="ARBA" id="ARBA00022777"/>
    </source>
</evidence>
<dbReference type="InterPro" id="IPR004358">
    <property type="entry name" value="Sig_transdc_His_kin-like_C"/>
</dbReference>
<dbReference type="InterPro" id="IPR029016">
    <property type="entry name" value="GAF-like_dom_sf"/>
</dbReference>
<evidence type="ECO:0000256" key="4">
    <source>
        <dbReference type="ARBA" id="ARBA00022679"/>
    </source>
</evidence>
<dbReference type="InterPro" id="IPR001789">
    <property type="entry name" value="Sig_transdc_resp-reg_receiver"/>
</dbReference>
<dbReference type="PROSITE" id="PS50110">
    <property type="entry name" value="RESPONSE_REGULATORY"/>
    <property type="match status" value="1"/>
</dbReference>
<dbReference type="Gene3D" id="3.30.450.40">
    <property type="match status" value="1"/>
</dbReference>
<name>A0ABQ5XUF1_9GAMM</name>
<dbReference type="SMART" id="SM00388">
    <property type="entry name" value="HisKA"/>
    <property type="match status" value="1"/>
</dbReference>
<dbReference type="SUPFAM" id="SSF55781">
    <property type="entry name" value="GAF domain-like"/>
    <property type="match status" value="1"/>
</dbReference>
<dbReference type="InterPro" id="IPR035965">
    <property type="entry name" value="PAS-like_dom_sf"/>
</dbReference>
<dbReference type="InterPro" id="IPR036097">
    <property type="entry name" value="HisK_dim/P_sf"/>
</dbReference>
<dbReference type="InterPro" id="IPR003661">
    <property type="entry name" value="HisK_dim/P_dom"/>
</dbReference>
<dbReference type="InterPro" id="IPR003594">
    <property type="entry name" value="HATPase_dom"/>
</dbReference>
<dbReference type="PANTHER" id="PTHR43065">
    <property type="entry name" value="SENSOR HISTIDINE KINASE"/>
    <property type="match status" value="1"/>
</dbReference>
<evidence type="ECO:0000256" key="2">
    <source>
        <dbReference type="ARBA" id="ARBA00012438"/>
    </source>
</evidence>
<feature type="domain" description="Response regulatory" evidence="8">
    <location>
        <begin position="555"/>
        <end position="671"/>
    </location>
</feature>
<dbReference type="InterPro" id="IPR005467">
    <property type="entry name" value="His_kinase_dom"/>
</dbReference>
<dbReference type="SUPFAM" id="SSF55785">
    <property type="entry name" value="PYP-like sensor domain (PAS domain)"/>
    <property type="match status" value="1"/>
</dbReference>
<keyword evidence="3 6" id="KW-0597">Phosphoprotein</keyword>
<evidence type="ECO:0000313" key="11">
    <source>
        <dbReference type="EMBL" id="GLQ94033.1"/>
    </source>
</evidence>
<evidence type="ECO:0000259" key="9">
    <source>
        <dbReference type="PROSITE" id="PS50112"/>
    </source>
</evidence>
<dbReference type="PRINTS" id="PR00344">
    <property type="entry name" value="BCTRLSENSOR"/>
</dbReference>
<keyword evidence="12" id="KW-1185">Reference proteome</keyword>
<dbReference type="InterPro" id="IPR011006">
    <property type="entry name" value="CheY-like_superfamily"/>
</dbReference>
<feature type="domain" description="Histidine kinase" evidence="7">
    <location>
        <begin position="316"/>
        <end position="537"/>
    </location>
</feature>
<dbReference type="EMBL" id="BSOB01000027">
    <property type="protein sequence ID" value="GLQ94033.1"/>
    <property type="molecule type" value="Genomic_DNA"/>
</dbReference>
<dbReference type="SUPFAM" id="SSF55874">
    <property type="entry name" value="ATPase domain of HSP90 chaperone/DNA topoisomerase II/histidine kinase"/>
    <property type="match status" value="1"/>
</dbReference>
<dbReference type="PROSITE" id="PS50109">
    <property type="entry name" value="HIS_KIN"/>
    <property type="match status" value="1"/>
</dbReference>
<evidence type="ECO:0000256" key="1">
    <source>
        <dbReference type="ARBA" id="ARBA00000085"/>
    </source>
</evidence>
<dbReference type="Pfam" id="PF02518">
    <property type="entry name" value="HATPase_c"/>
    <property type="match status" value="1"/>
</dbReference>
<dbReference type="SMART" id="SM00387">
    <property type="entry name" value="HATPase_c"/>
    <property type="match status" value="1"/>
</dbReference>
<dbReference type="Pfam" id="PF13426">
    <property type="entry name" value="PAS_9"/>
    <property type="match status" value="1"/>
</dbReference>
<dbReference type="Pfam" id="PF00072">
    <property type="entry name" value="Response_reg"/>
    <property type="match status" value="1"/>
</dbReference>
<dbReference type="Gene3D" id="3.30.450.20">
    <property type="entry name" value="PAS domain"/>
    <property type="match status" value="1"/>
</dbReference>
<evidence type="ECO:0000256" key="6">
    <source>
        <dbReference type="PROSITE-ProRule" id="PRU00169"/>
    </source>
</evidence>
<feature type="modified residue" description="4-aspartylphosphate" evidence="6">
    <location>
        <position position="605"/>
    </location>
</feature>
<evidence type="ECO:0000259" key="8">
    <source>
        <dbReference type="PROSITE" id="PS50110"/>
    </source>
</evidence>
<sequence>MSEDMFSKQAPDASLFRSLFETAPDAMIVVDIRGTIVLANSHAEDLFGYGNGALTGMPVEMLLPTAVRQAHIAHRTHYMSNPRVRPMGAGYELTGVRADGQSFPVEIGLSPVEASVGTLYAASIRDISETQRARQALERARFDAAAAQISRRLLEATHDEKAIGEVPDLITATLGIPAAAIMLIDPHNLSMRVPASIGLSEQALSSVPGHVELQAMASHAAGKADAQDTTIASLRDVCPALANDFADAAIVPLLDRRGPMGLLLGLSHEHGSFDRDRLQFLQSVANILAAAIQRGRSEEQLAHAQRLDALGQLTGGIAHDFNNLLTVISGNLQLLEADAPEDPATRETLESASRAVDRGAALTRKLLAFSRRQHLLPRAVRTVQLLADLSDMLGRTLGERITVTAECTNDVPAVYADPGELEAALLNLALNARDAMPRGGRLSITARAHHVPNSESDTRLAPGSYVMFAVTDTGAGMRPEILAHVLEPFFTTKGPGKGSGLGLSMVYGFVKQSGGHMNIDSQVDRGTRVELYLPVAVAASDDEPQTSLSRKGHETVLVVEDEAEVRRVAMAFLRTLGYVPYEAADAATALELLSTQTNIDLLFTDVVLGGDMTGFELAAKAREQHPHLPVLFTSGYEYASLDIDPHAFGKFELLRKPYRREQLGGAIRRVLDREGT</sequence>
<evidence type="ECO:0000256" key="3">
    <source>
        <dbReference type="ARBA" id="ARBA00022553"/>
    </source>
</evidence>
<dbReference type="RefSeq" id="WP_423372964.1">
    <property type="nucleotide sequence ID" value="NZ_CP064031.1"/>
</dbReference>
<keyword evidence="4" id="KW-0808">Transferase</keyword>
<dbReference type="Proteomes" id="UP001156670">
    <property type="component" value="Unassembled WGS sequence"/>
</dbReference>
<dbReference type="InterPro" id="IPR036890">
    <property type="entry name" value="HATPase_C_sf"/>
</dbReference>
<keyword evidence="5" id="KW-0418">Kinase</keyword>
<dbReference type="CDD" id="cd00082">
    <property type="entry name" value="HisKA"/>
    <property type="match status" value="1"/>
</dbReference>
<comment type="caution">
    <text evidence="11">The sequence shown here is derived from an EMBL/GenBank/DDBJ whole genome shotgun (WGS) entry which is preliminary data.</text>
</comment>
<evidence type="ECO:0000259" key="10">
    <source>
        <dbReference type="PROSITE" id="PS50113"/>
    </source>
</evidence>
<protein>
    <recommendedName>
        <fullName evidence="2">histidine kinase</fullName>
        <ecNumber evidence="2">2.7.13.3</ecNumber>
    </recommendedName>
</protein>
<proteinExistence type="predicted"/>
<dbReference type="InterPro" id="IPR000014">
    <property type="entry name" value="PAS"/>
</dbReference>
<dbReference type="SUPFAM" id="SSF52172">
    <property type="entry name" value="CheY-like"/>
    <property type="match status" value="1"/>
</dbReference>
<accession>A0ABQ5XUF1</accession>
<dbReference type="NCBIfam" id="TIGR00229">
    <property type="entry name" value="sensory_box"/>
    <property type="match status" value="1"/>
</dbReference>
<evidence type="ECO:0000313" key="12">
    <source>
        <dbReference type="Proteomes" id="UP001156670"/>
    </source>
</evidence>
<reference evidence="12" key="1">
    <citation type="journal article" date="2019" name="Int. J. Syst. Evol. Microbiol.">
        <title>The Global Catalogue of Microorganisms (GCM) 10K type strain sequencing project: providing services to taxonomists for standard genome sequencing and annotation.</title>
        <authorList>
            <consortium name="The Broad Institute Genomics Platform"/>
            <consortium name="The Broad Institute Genome Sequencing Center for Infectious Disease"/>
            <person name="Wu L."/>
            <person name="Ma J."/>
        </authorList>
    </citation>
    <scope>NUCLEOTIDE SEQUENCE [LARGE SCALE GENOMIC DNA]</scope>
    <source>
        <strain evidence="12">NBRC 111980</strain>
    </source>
</reference>
<dbReference type="SUPFAM" id="SSF47384">
    <property type="entry name" value="Homodimeric domain of signal transducing histidine kinase"/>
    <property type="match status" value="1"/>
</dbReference>
<feature type="domain" description="PAC" evidence="10">
    <location>
        <begin position="89"/>
        <end position="139"/>
    </location>
</feature>
<dbReference type="SMART" id="SM00065">
    <property type="entry name" value="GAF"/>
    <property type="match status" value="1"/>
</dbReference>
<evidence type="ECO:0000259" key="7">
    <source>
        <dbReference type="PROSITE" id="PS50109"/>
    </source>
</evidence>
<dbReference type="Gene3D" id="1.10.287.130">
    <property type="match status" value="1"/>
</dbReference>
<comment type="catalytic activity">
    <reaction evidence="1">
        <text>ATP + protein L-histidine = ADP + protein N-phospho-L-histidine.</text>
        <dbReference type="EC" id="2.7.13.3"/>
    </reaction>
</comment>
<feature type="domain" description="PAS" evidence="9">
    <location>
        <begin position="12"/>
        <end position="64"/>
    </location>
</feature>
<dbReference type="SMART" id="SM00091">
    <property type="entry name" value="PAS"/>
    <property type="match status" value="1"/>
</dbReference>
<dbReference type="InterPro" id="IPR000700">
    <property type="entry name" value="PAS-assoc_C"/>
</dbReference>
<dbReference type="CDD" id="cd00130">
    <property type="entry name" value="PAS"/>
    <property type="match status" value="1"/>
</dbReference>
<dbReference type="InterPro" id="IPR003018">
    <property type="entry name" value="GAF"/>
</dbReference>